<name>A0A0L6JHB4_9FIRM</name>
<evidence type="ECO:0000313" key="3">
    <source>
        <dbReference type="Proteomes" id="UP000036923"/>
    </source>
</evidence>
<evidence type="ECO:0000313" key="2">
    <source>
        <dbReference type="EMBL" id="KNY25105.1"/>
    </source>
</evidence>
<accession>A0A0L6JHB4</accession>
<dbReference type="Proteomes" id="UP000036923">
    <property type="component" value="Unassembled WGS sequence"/>
</dbReference>
<feature type="transmembrane region" description="Helical" evidence="1">
    <location>
        <begin position="145"/>
        <end position="163"/>
    </location>
</feature>
<dbReference type="PANTHER" id="PTHR33979">
    <property type="entry name" value="OS02G0221600 PROTEIN"/>
    <property type="match status" value="1"/>
</dbReference>
<dbReference type="RefSeq" id="WP_036946285.1">
    <property type="nucleotide sequence ID" value="NZ_KN050763.1"/>
</dbReference>
<evidence type="ECO:0008006" key="4">
    <source>
        <dbReference type="Google" id="ProtNLM"/>
    </source>
</evidence>
<organism evidence="2 3">
    <name type="scientific">Pseudobacteroides cellulosolvens ATCC 35603 = DSM 2933</name>
    <dbReference type="NCBI Taxonomy" id="398512"/>
    <lineage>
        <taxon>Bacteria</taxon>
        <taxon>Bacillati</taxon>
        <taxon>Bacillota</taxon>
        <taxon>Clostridia</taxon>
        <taxon>Eubacteriales</taxon>
        <taxon>Oscillospiraceae</taxon>
        <taxon>Pseudobacteroides</taxon>
    </lineage>
</organism>
<sequence>MKLIGRYLIILSFILVLWNTVIIKPLKLFTVFLHELGHSLMAFAFGYGISGIRINFNESGYALVKTKGWLSQILILNGGYLGSLFFGLLILLLKRTSVKKYLPGIIAIIFLGVSIKYGSFSLILLYSVIFAAAVIIIYMIQNDKVIDWALDIIGVSSVAYAVYDTFVDTLLVKLKFPLQMIGGRANGSDADQLAQIWPYIPSVIWGLFWLVLSLLAIYMFLVKSGGGSKPSKSKK</sequence>
<keyword evidence="1" id="KW-1133">Transmembrane helix</keyword>
<protein>
    <recommendedName>
        <fullName evidence="4">Peptidase M50</fullName>
    </recommendedName>
</protein>
<keyword evidence="3" id="KW-1185">Reference proteome</keyword>
<dbReference type="STRING" id="398512.Bccel_0362"/>
<keyword evidence="1" id="KW-0812">Transmembrane</keyword>
<dbReference type="PANTHER" id="PTHR33979:SF2">
    <property type="entry name" value="PEPTIDASE M50B-LIKE-DOMAIN-CONTAINING PROTEIN"/>
    <property type="match status" value="1"/>
</dbReference>
<dbReference type="Pfam" id="PF13398">
    <property type="entry name" value="Peptidase_M50B"/>
    <property type="match status" value="1"/>
</dbReference>
<comment type="caution">
    <text evidence="2">The sequence shown here is derived from an EMBL/GenBank/DDBJ whole genome shotgun (WGS) entry which is preliminary data.</text>
</comment>
<evidence type="ECO:0000256" key="1">
    <source>
        <dbReference type="SAM" id="Phobius"/>
    </source>
</evidence>
<reference evidence="3" key="1">
    <citation type="submission" date="2015-07" db="EMBL/GenBank/DDBJ databases">
        <title>Near-Complete Genome Sequence of the Cellulolytic Bacterium Bacteroides (Pseudobacteroides) cellulosolvens ATCC 35603.</title>
        <authorList>
            <person name="Dassa B."/>
            <person name="Utturkar S.M."/>
            <person name="Klingeman D.M."/>
            <person name="Hurt R.A."/>
            <person name="Keller M."/>
            <person name="Xu J."/>
            <person name="Reddy Y.H.K."/>
            <person name="Borovok I."/>
            <person name="Grinberg I.R."/>
            <person name="Lamed R."/>
            <person name="Zhivin O."/>
            <person name="Bayer E.A."/>
            <person name="Brown S.D."/>
        </authorList>
    </citation>
    <scope>NUCLEOTIDE SEQUENCE [LARGE SCALE GENOMIC DNA]</scope>
    <source>
        <strain evidence="3">DSM 2933</strain>
    </source>
</reference>
<feature type="transmembrane region" description="Helical" evidence="1">
    <location>
        <begin position="203"/>
        <end position="222"/>
    </location>
</feature>
<dbReference type="OrthoDB" id="158445at2"/>
<proteinExistence type="predicted"/>
<dbReference type="InterPro" id="IPR049500">
    <property type="entry name" value="Peptidase_M50B-like"/>
</dbReference>
<feature type="transmembrane region" description="Helical" evidence="1">
    <location>
        <begin position="69"/>
        <end position="93"/>
    </location>
</feature>
<feature type="transmembrane region" description="Helical" evidence="1">
    <location>
        <begin position="100"/>
        <end position="117"/>
    </location>
</feature>
<feature type="transmembrane region" description="Helical" evidence="1">
    <location>
        <begin position="6"/>
        <end position="23"/>
    </location>
</feature>
<keyword evidence="1" id="KW-0472">Membrane</keyword>
<dbReference type="AlphaFoldDB" id="A0A0L6JHB4"/>
<dbReference type="EMBL" id="LGTC01000001">
    <property type="protein sequence ID" value="KNY25105.1"/>
    <property type="molecule type" value="Genomic_DNA"/>
</dbReference>
<gene>
    <name evidence="2" type="ORF">Bccel_0362</name>
</gene>
<dbReference type="eggNOG" id="ENOG502ZTI1">
    <property type="taxonomic scope" value="Bacteria"/>
</dbReference>